<gene>
    <name evidence="3" type="ORF">FMEXI_1526</name>
</gene>
<dbReference type="InterPro" id="IPR006073">
    <property type="entry name" value="GTP-bd"/>
</dbReference>
<feature type="transmembrane region" description="Helical" evidence="1">
    <location>
        <begin position="254"/>
        <end position="276"/>
    </location>
</feature>
<dbReference type="GO" id="GO:0005525">
    <property type="term" value="F:GTP binding"/>
    <property type="evidence" value="ECO:0007669"/>
    <property type="project" value="InterPro"/>
</dbReference>
<organism evidence="3 4">
    <name type="scientific">Fusarium mexicanum</name>
    <dbReference type="NCBI Taxonomy" id="751941"/>
    <lineage>
        <taxon>Eukaryota</taxon>
        <taxon>Fungi</taxon>
        <taxon>Dikarya</taxon>
        <taxon>Ascomycota</taxon>
        <taxon>Pezizomycotina</taxon>
        <taxon>Sordariomycetes</taxon>
        <taxon>Hypocreomycetidae</taxon>
        <taxon>Hypocreales</taxon>
        <taxon>Nectriaceae</taxon>
        <taxon>Fusarium</taxon>
        <taxon>Fusarium fujikuroi species complex</taxon>
    </lineage>
</organism>
<proteinExistence type="predicted"/>
<dbReference type="Gene3D" id="3.40.50.300">
    <property type="entry name" value="P-loop containing nucleotide triphosphate hydrolases"/>
    <property type="match status" value="1"/>
</dbReference>
<sequence length="311" mass="34221">MADNAIDPAVQAQHDALIQQLQSEELRGQVKVILIVGYAGAGKSNLLKLLTGVNVHVGHGIESGTLDALCVLTTLEDEQFLFIDTPGFGASGYSESKVIRTIQATLGFATRCFGGIHGVLYVHSIMTEREYEGMTQCLKFLRSLKAEDQLPSLTIVATNWDTVTTLRRRPKYERKVTELENTSWKEFTDHGYIEFGFSYDDEDVASRVPARAAVVTALLNRYAEARVVPVKMPFWEWTWGEIGNAVGQGIGCAIVYPIILAAAVVTSPVWLPIVVLTQEFERGNIRVGVTSTGNVVLDHNGLGRAPWGDRR</sequence>
<dbReference type="AlphaFoldDB" id="A0A8H5N878"/>
<evidence type="ECO:0000313" key="4">
    <source>
        <dbReference type="Proteomes" id="UP000522262"/>
    </source>
</evidence>
<evidence type="ECO:0000313" key="3">
    <source>
        <dbReference type="EMBL" id="KAF5555355.1"/>
    </source>
</evidence>
<dbReference type="Pfam" id="PF01926">
    <property type="entry name" value="MMR_HSR1"/>
    <property type="match status" value="1"/>
</dbReference>
<feature type="domain" description="G" evidence="2">
    <location>
        <begin position="33"/>
        <end position="104"/>
    </location>
</feature>
<protein>
    <submittedName>
        <fullName evidence="3">Sarcoma Ras-like superfamily of small guanosine triphosphatase GTPase</fullName>
    </submittedName>
</protein>
<reference evidence="3 4" key="1">
    <citation type="submission" date="2020-05" db="EMBL/GenBank/DDBJ databases">
        <title>Identification and distribution of gene clusters putatively required for synthesis of sphingolipid metabolism inhibitors in phylogenetically diverse species of the filamentous fungus Fusarium.</title>
        <authorList>
            <person name="Kim H.-S."/>
            <person name="Busman M."/>
            <person name="Brown D.W."/>
            <person name="Divon H."/>
            <person name="Uhlig S."/>
            <person name="Proctor R.H."/>
        </authorList>
    </citation>
    <scope>NUCLEOTIDE SEQUENCE [LARGE SCALE GENOMIC DNA]</scope>
    <source>
        <strain evidence="3 4">NRRL 53147</strain>
    </source>
</reference>
<keyword evidence="1" id="KW-1133">Transmembrane helix</keyword>
<dbReference type="SUPFAM" id="SSF52540">
    <property type="entry name" value="P-loop containing nucleoside triphosphate hydrolases"/>
    <property type="match status" value="1"/>
</dbReference>
<dbReference type="EMBL" id="JAAOAM010000036">
    <property type="protein sequence ID" value="KAF5555355.1"/>
    <property type="molecule type" value="Genomic_DNA"/>
</dbReference>
<dbReference type="Proteomes" id="UP000522262">
    <property type="component" value="Unassembled WGS sequence"/>
</dbReference>
<name>A0A8H5N878_9HYPO</name>
<evidence type="ECO:0000259" key="2">
    <source>
        <dbReference type="Pfam" id="PF01926"/>
    </source>
</evidence>
<comment type="caution">
    <text evidence="3">The sequence shown here is derived from an EMBL/GenBank/DDBJ whole genome shotgun (WGS) entry which is preliminary data.</text>
</comment>
<keyword evidence="1" id="KW-0472">Membrane</keyword>
<keyword evidence="1" id="KW-0812">Transmembrane</keyword>
<keyword evidence="4" id="KW-1185">Reference proteome</keyword>
<accession>A0A8H5N878</accession>
<evidence type="ECO:0000256" key="1">
    <source>
        <dbReference type="SAM" id="Phobius"/>
    </source>
</evidence>
<dbReference type="InterPro" id="IPR027417">
    <property type="entry name" value="P-loop_NTPase"/>
</dbReference>